<feature type="domain" description="DNA-binding protein H-NS-like C-terminal" evidence="7">
    <location>
        <begin position="67"/>
        <end position="112"/>
    </location>
</feature>
<comment type="subcellular location">
    <subcellularLocation>
        <location evidence="1">Cytoplasm</location>
        <location evidence="1">Nucleoid</location>
    </subcellularLocation>
</comment>
<evidence type="ECO:0000313" key="8">
    <source>
        <dbReference type="EMBL" id="WZC48888.1"/>
    </source>
</evidence>
<proteinExistence type="inferred from homology"/>
<dbReference type="PANTHER" id="PTHR38097:SF2">
    <property type="entry name" value="DNA-BINDING PROTEIN STPA"/>
    <property type="match status" value="1"/>
</dbReference>
<dbReference type="SMART" id="SM00528">
    <property type="entry name" value="HNS"/>
    <property type="match status" value="1"/>
</dbReference>
<dbReference type="RefSeq" id="WP_341367001.1">
    <property type="nucleotide sequence ID" value="NZ_CP150951.2"/>
</dbReference>
<evidence type="ECO:0000256" key="4">
    <source>
        <dbReference type="ARBA" id="ARBA00023125"/>
    </source>
</evidence>
<dbReference type="SUPFAM" id="SSF81273">
    <property type="entry name" value="H-NS histone-like proteins"/>
    <property type="match status" value="1"/>
</dbReference>
<keyword evidence="4" id="KW-0238">DNA-binding</keyword>
<evidence type="ECO:0000259" key="7">
    <source>
        <dbReference type="SMART" id="SM00528"/>
    </source>
</evidence>
<dbReference type="Pfam" id="PF00816">
    <property type="entry name" value="Histone_HNS"/>
    <property type="match status" value="1"/>
</dbReference>
<gene>
    <name evidence="8" type="ORF">AABB29_18955</name>
</gene>
<dbReference type="Proteomes" id="UP001440612">
    <property type="component" value="Chromosome"/>
</dbReference>
<evidence type="ECO:0000256" key="2">
    <source>
        <dbReference type="ARBA" id="ARBA00010610"/>
    </source>
</evidence>
<sequence length="112" mass="12017">MKPDLKSMTRKELEKLKGQIDKALDKLAAKDKKNALAAAEKAAAAHGFSLAEITGSVAEKKTRKGKPGPKTASAPKYRNPDNPDQTWTGKGRQPEWFKAAIASGATPDAMEI</sequence>
<dbReference type="PANTHER" id="PTHR38097">
    <property type="match status" value="1"/>
</dbReference>
<evidence type="ECO:0000256" key="5">
    <source>
        <dbReference type="SAM" id="Coils"/>
    </source>
</evidence>
<keyword evidence="5" id="KW-0175">Coiled coil</keyword>
<evidence type="ECO:0000256" key="6">
    <source>
        <dbReference type="SAM" id="MobiDB-lite"/>
    </source>
</evidence>
<name>A0ABZ2V316_9RHOB</name>
<dbReference type="EMBL" id="CP150951">
    <property type="protein sequence ID" value="WZC48888.1"/>
    <property type="molecule type" value="Genomic_DNA"/>
</dbReference>
<keyword evidence="9" id="KW-1185">Reference proteome</keyword>
<comment type="similarity">
    <text evidence="2">Belongs to the histone-like protein H-NS family.</text>
</comment>
<feature type="region of interest" description="Disordered" evidence="6">
    <location>
        <begin position="54"/>
        <end position="95"/>
    </location>
</feature>
<protein>
    <submittedName>
        <fullName evidence="8">H-NS histone family protein</fullName>
    </submittedName>
</protein>
<reference evidence="9" key="1">
    <citation type="submission" date="2024-04" db="EMBL/GenBank/DDBJ databases">
        <title>Phylogenomic analyses of a clade within the roseobacter group suggest taxonomic reassignments of species of the genera Aestuariivita, Citreicella, Loktanella, Nautella, Pelagibaca, Ruegeria, Thalassobius, Thiobacimonas and Tropicibacter, and the proposal o.</title>
        <authorList>
            <person name="Jeon C.O."/>
        </authorList>
    </citation>
    <scope>NUCLEOTIDE SEQUENCE [LARGE SCALE GENOMIC DNA]</scope>
    <source>
        <strain evidence="9">BS5-3</strain>
    </source>
</reference>
<keyword evidence="3" id="KW-0963">Cytoplasm</keyword>
<evidence type="ECO:0000256" key="3">
    <source>
        <dbReference type="ARBA" id="ARBA00022490"/>
    </source>
</evidence>
<evidence type="ECO:0000313" key="9">
    <source>
        <dbReference type="Proteomes" id="UP001440612"/>
    </source>
</evidence>
<dbReference type="Gene3D" id="4.10.430.10">
    <property type="entry name" value="Histone-like protein H-NS, C-terminal domain"/>
    <property type="match status" value="1"/>
</dbReference>
<evidence type="ECO:0000256" key="1">
    <source>
        <dbReference type="ARBA" id="ARBA00004453"/>
    </source>
</evidence>
<organism evidence="8 9">
    <name type="scientific">Yoonia phaeophyticola</name>
    <dbReference type="NCBI Taxonomy" id="3137369"/>
    <lineage>
        <taxon>Bacteria</taxon>
        <taxon>Pseudomonadati</taxon>
        <taxon>Pseudomonadota</taxon>
        <taxon>Alphaproteobacteria</taxon>
        <taxon>Rhodobacterales</taxon>
        <taxon>Paracoccaceae</taxon>
        <taxon>Yoonia</taxon>
    </lineage>
</organism>
<dbReference type="InterPro" id="IPR037150">
    <property type="entry name" value="H-NS_C_dom_sf"/>
</dbReference>
<dbReference type="InterPro" id="IPR027444">
    <property type="entry name" value="H-NS_C_dom"/>
</dbReference>
<accession>A0ABZ2V316</accession>
<feature type="coiled-coil region" evidence="5">
    <location>
        <begin position="6"/>
        <end position="33"/>
    </location>
</feature>